<comment type="caution">
    <text evidence="4">The sequence shown here is derived from an EMBL/GenBank/DDBJ whole genome shotgun (WGS) entry which is preliminary data.</text>
</comment>
<evidence type="ECO:0000256" key="2">
    <source>
        <dbReference type="ARBA" id="ARBA00022638"/>
    </source>
</evidence>
<evidence type="ECO:0000256" key="1">
    <source>
        <dbReference type="ARBA" id="ARBA00022529"/>
    </source>
</evidence>
<organism evidence="4 6">
    <name type="scientific">Superficieibacter electus</name>
    <dbReference type="NCBI Taxonomy" id="2022662"/>
    <lineage>
        <taxon>Bacteria</taxon>
        <taxon>Pseudomonadati</taxon>
        <taxon>Pseudomonadota</taxon>
        <taxon>Gammaproteobacteria</taxon>
        <taxon>Enterobacterales</taxon>
        <taxon>Enterobacteriaceae</taxon>
        <taxon>Superficieibacter</taxon>
    </lineage>
</organism>
<sequence length="155" mass="16927">MSQIISILNFEEGYKEKPYIDTEGFPTVACGIKIGPKGASLSNYTFSVPRAVGDVWLQVFVTGVQNQCQNNPSIYAALQKCNAARSDVIYSMAYQMGVNGLAGFKNTLALIASGKFDEAASGMLNSLWARQTPNRARRHAEVMKTGTYDIYKGVI</sequence>
<evidence type="ECO:0000313" key="4">
    <source>
        <dbReference type="EMBL" id="POP48861.1"/>
    </source>
</evidence>
<proteinExistence type="predicted"/>
<dbReference type="PANTHER" id="PTHR37406:SF1">
    <property type="entry name" value="T4-TYPE LYSOZYME 1-RELATED"/>
    <property type="match status" value="1"/>
</dbReference>
<dbReference type="InterPro" id="IPR052619">
    <property type="entry name" value="Phage_lysozyme-like"/>
</dbReference>
<dbReference type="InterPro" id="IPR023346">
    <property type="entry name" value="Lysozyme-like_dom_sf"/>
</dbReference>
<reference evidence="5 6" key="1">
    <citation type="submission" date="2018-01" db="EMBL/GenBank/DDBJ databases">
        <title>Superficieibacter electus gen. nov., sp. nov., an extended-spectrum beta-lactamase possessing member of the Enterobacteriaceae family, isolated from intensive care unit surfaces.</title>
        <authorList>
            <person name="Potter R.F."/>
            <person name="D'Souza A.W."/>
        </authorList>
    </citation>
    <scope>NUCLEOTIDE SEQUENCE [LARGE SCALE GENOMIC DNA]</scope>
    <source>
        <strain evidence="4 6">BP-1</strain>
        <strain evidence="3 5">BP-2</strain>
    </source>
</reference>
<dbReference type="CDD" id="cd00735">
    <property type="entry name" value="T4-like_lys"/>
    <property type="match status" value="1"/>
</dbReference>
<dbReference type="PANTHER" id="PTHR37406">
    <property type="entry name" value="T4-TYPE LYSOZYME 1-RELATED"/>
    <property type="match status" value="1"/>
</dbReference>
<dbReference type="Proteomes" id="UP000237073">
    <property type="component" value="Unassembled WGS sequence"/>
</dbReference>
<dbReference type="Proteomes" id="UP000247005">
    <property type="component" value="Unassembled WGS sequence"/>
</dbReference>
<name>A0A2P5GQK2_9ENTR</name>
<dbReference type="GO" id="GO:0003796">
    <property type="term" value="F:lysozyme activity"/>
    <property type="evidence" value="ECO:0007669"/>
    <property type="project" value="InterPro"/>
</dbReference>
<dbReference type="InterPro" id="IPR001165">
    <property type="entry name" value="T4-type_lysozyme"/>
</dbReference>
<dbReference type="RefSeq" id="WP_103677037.1">
    <property type="nucleotide sequence ID" value="NZ_PQGD01000007.1"/>
</dbReference>
<dbReference type="EMBL" id="PQGE01000014">
    <property type="protein sequence ID" value="POP43344.1"/>
    <property type="molecule type" value="Genomic_DNA"/>
</dbReference>
<gene>
    <name evidence="4" type="ORF">CHU32_09700</name>
    <name evidence="3" type="ORF">CHU33_15815</name>
</gene>
<protein>
    <submittedName>
        <fullName evidence="4">Lysozyme</fullName>
    </submittedName>
</protein>
<dbReference type="PRINTS" id="PR00684">
    <property type="entry name" value="T4LYSOZYME"/>
</dbReference>
<dbReference type="GO" id="GO:0016998">
    <property type="term" value="P:cell wall macromolecule catabolic process"/>
    <property type="evidence" value="ECO:0007669"/>
    <property type="project" value="InterPro"/>
</dbReference>
<evidence type="ECO:0000313" key="6">
    <source>
        <dbReference type="Proteomes" id="UP000247005"/>
    </source>
</evidence>
<keyword evidence="2" id="KW-0081">Bacteriolytic enzyme</keyword>
<evidence type="ECO:0000313" key="3">
    <source>
        <dbReference type="EMBL" id="POP43344.1"/>
    </source>
</evidence>
<evidence type="ECO:0000313" key="5">
    <source>
        <dbReference type="Proteomes" id="UP000237073"/>
    </source>
</evidence>
<dbReference type="AlphaFoldDB" id="A0A2P5GQK2"/>
<dbReference type="Gene3D" id="1.10.530.40">
    <property type="match status" value="1"/>
</dbReference>
<dbReference type="SUPFAM" id="SSF53955">
    <property type="entry name" value="Lysozyme-like"/>
    <property type="match status" value="1"/>
</dbReference>
<keyword evidence="5" id="KW-1185">Reference proteome</keyword>
<dbReference type="OrthoDB" id="9091992at2"/>
<accession>A0A2P5GQK2</accession>
<dbReference type="GO" id="GO:0042742">
    <property type="term" value="P:defense response to bacterium"/>
    <property type="evidence" value="ECO:0007669"/>
    <property type="project" value="UniProtKB-KW"/>
</dbReference>
<dbReference type="InterPro" id="IPR023347">
    <property type="entry name" value="Lysozyme_dom_sf"/>
</dbReference>
<dbReference type="EMBL" id="PQGD01000007">
    <property type="protein sequence ID" value="POP48861.1"/>
    <property type="molecule type" value="Genomic_DNA"/>
</dbReference>
<dbReference type="GO" id="GO:0031640">
    <property type="term" value="P:killing of cells of another organism"/>
    <property type="evidence" value="ECO:0007669"/>
    <property type="project" value="UniProtKB-KW"/>
</dbReference>
<keyword evidence="1" id="KW-0929">Antimicrobial</keyword>